<evidence type="ECO:0000256" key="1">
    <source>
        <dbReference type="SAM" id="Phobius"/>
    </source>
</evidence>
<sequence length="142" mass="16390">MKRKIIAVIAGILIFGWAYWLVPYSPIPDTVNIMEMRVYQLDRGEYADDFTERVDTDTVRELLTHIRARRIPSLRLEGIQEDSFVVEVKYWDKTMCINLGEPGGPDYVYDGILRPTLWMHKVSGGEELLTLLADSYYNKGEG</sequence>
<evidence type="ECO:0000313" key="3">
    <source>
        <dbReference type="Proteomes" id="UP001298753"/>
    </source>
</evidence>
<keyword evidence="1" id="KW-1133">Transmembrane helix</keyword>
<name>A0AAW4VWZ1_9FIRM</name>
<keyword evidence="1" id="KW-0472">Membrane</keyword>
<comment type="caution">
    <text evidence="2">The sequence shown here is derived from an EMBL/GenBank/DDBJ whole genome shotgun (WGS) entry which is preliminary data.</text>
</comment>
<dbReference type="Proteomes" id="UP001298753">
    <property type="component" value="Unassembled WGS sequence"/>
</dbReference>
<dbReference type="AlphaFoldDB" id="A0AAW4VWZ1"/>
<accession>A0AAW4VWZ1</accession>
<evidence type="ECO:0008006" key="4">
    <source>
        <dbReference type="Google" id="ProtNLM"/>
    </source>
</evidence>
<organism evidence="2 3">
    <name type="scientific">Agathobaculum butyriciproducens</name>
    <dbReference type="NCBI Taxonomy" id="1628085"/>
    <lineage>
        <taxon>Bacteria</taxon>
        <taxon>Bacillati</taxon>
        <taxon>Bacillota</taxon>
        <taxon>Clostridia</taxon>
        <taxon>Eubacteriales</taxon>
        <taxon>Butyricicoccaceae</taxon>
        <taxon>Agathobaculum</taxon>
    </lineage>
</organism>
<feature type="transmembrane region" description="Helical" evidence="1">
    <location>
        <begin position="5"/>
        <end position="22"/>
    </location>
</feature>
<keyword evidence="1" id="KW-0812">Transmembrane</keyword>
<protein>
    <recommendedName>
        <fullName evidence="4">DUF4830 domain-containing protein</fullName>
    </recommendedName>
</protein>
<dbReference type="EMBL" id="JAJEPX010000004">
    <property type="protein sequence ID" value="MCC2176002.1"/>
    <property type="molecule type" value="Genomic_DNA"/>
</dbReference>
<keyword evidence="3" id="KW-1185">Reference proteome</keyword>
<dbReference type="RefSeq" id="WP_227600138.1">
    <property type="nucleotide sequence ID" value="NZ_JAJEPX010000004.1"/>
</dbReference>
<proteinExistence type="predicted"/>
<dbReference type="GeneID" id="98659497"/>
<gene>
    <name evidence="2" type="ORF">LKD22_02450</name>
</gene>
<evidence type="ECO:0000313" key="2">
    <source>
        <dbReference type="EMBL" id="MCC2176002.1"/>
    </source>
</evidence>
<reference evidence="2 3" key="1">
    <citation type="submission" date="2021-10" db="EMBL/GenBank/DDBJ databases">
        <title>Anaerobic single-cell dispensing facilitates the cultivation of human gut bacteria.</title>
        <authorList>
            <person name="Afrizal A."/>
        </authorList>
    </citation>
    <scope>NUCLEOTIDE SEQUENCE [LARGE SCALE GENOMIC DNA]</scope>
    <source>
        <strain evidence="2 3">CLA-AA-H270</strain>
    </source>
</reference>